<dbReference type="AlphaFoldDB" id="A0A1B6W073"/>
<gene>
    <name evidence="1" type="ORF">A7Q00_03675</name>
</gene>
<dbReference type="EMBL" id="LXSQ01000009">
    <property type="protein sequence ID" value="OAM43897.1"/>
    <property type="molecule type" value="Genomic_DNA"/>
</dbReference>
<sequence>MKYLPVLLVTLLTACGGSEKPAEPAAASVAASAPVSASSAQAERTFTPVPDIKPVWQIMDIAGQPQAAVEKILGQPQGACENNKYGKSCEYQTPPAEWSITYINGRADWILLRDPRIDNALTSPVWLGLPYETPTTAAPALLGWSNYPGLLDFAAHVSMDNKALEYIYIKVRTP</sequence>
<dbReference type="PROSITE" id="PS51257">
    <property type="entry name" value="PROKAR_LIPOPROTEIN"/>
    <property type="match status" value="1"/>
</dbReference>
<dbReference type="Proteomes" id="UP000077726">
    <property type="component" value="Unassembled WGS sequence"/>
</dbReference>
<dbReference type="OrthoDB" id="9182060at2"/>
<protein>
    <recommendedName>
        <fullName evidence="3">Lipoprotein</fullName>
    </recommendedName>
</protein>
<dbReference type="STRING" id="1795832.A7Q00_03675"/>
<evidence type="ECO:0000313" key="2">
    <source>
        <dbReference type="Proteomes" id="UP000077726"/>
    </source>
</evidence>
<name>A0A1B6W073_9NEIS</name>
<accession>A0A1B6W073</accession>
<evidence type="ECO:0008006" key="3">
    <source>
        <dbReference type="Google" id="ProtNLM"/>
    </source>
</evidence>
<evidence type="ECO:0000313" key="1">
    <source>
        <dbReference type="EMBL" id="OAM43897.1"/>
    </source>
</evidence>
<proteinExistence type="predicted"/>
<reference evidence="2" key="1">
    <citation type="submission" date="2016-05" db="EMBL/GenBank/DDBJ databases">
        <title>Draft genome of Corynebacterium afermentans subsp. afermentans LCDC 88199T.</title>
        <authorList>
            <person name="Bernier A.-M."/>
            <person name="Bernard K."/>
        </authorList>
    </citation>
    <scope>NUCLEOTIDE SEQUENCE [LARGE SCALE GENOMIC DNA]</scope>
    <source>
        <strain evidence="2">NML130454</strain>
    </source>
</reference>
<organism evidence="1 2">
    <name type="scientific">Eikenella halliae</name>
    <dbReference type="NCBI Taxonomy" id="1795832"/>
    <lineage>
        <taxon>Bacteria</taxon>
        <taxon>Pseudomonadati</taxon>
        <taxon>Pseudomonadota</taxon>
        <taxon>Betaproteobacteria</taxon>
        <taxon>Neisseriales</taxon>
        <taxon>Neisseriaceae</taxon>
        <taxon>Eikenella</taxon>
    </lineage>
</organism>
<keyword evidence="2" id="KW-1185">Reference proteome</keyword>
<comment type="caution">
    <text evidence="1">The sequence shown here is derived from an EMBL/GenBank/DDBJ whole genome shotgun (WGS) entry which is preliminary data.</text>
</comment>
<dbReference type="RefSeq" id="WP_064089280.1">
    <property type="nucleotide sequence ID" value="NZ_LXSQ01000009.1"/>
</dbReference>